<dbReference type="OrthoDB" id="113257at2759"/>
<dbReference type="AlphaFoldDB" id="A0A371GHP3"/>
<dbReference type="PANTHER" id="PTHR11439">
    <property type="entry name" value="GAG-POL-RELATED RETROTRANSPOSON"/>
    <property type="match status" value="1"/>
</dbReference>
<evidence type="ECO:0000313" key="2">
    <source>
        <dbReference type="Proteomes" id="UP000257109"/>
    </source>
</evidence>
<organism evidence="1 2">
    <name type="scientific">Mucuna pruriens</name>
    <name type="common">Velvet bean</name>
    <name type="synonym">Dolichos pruriens</name>
    <dbReference type="NCBI Taxonomy" id="157652"/>
    <lineage>
        <taxon>Eukaryota</taxon>
        <taxon>Viridiplantae</taxon>
        <taxon>Streptophyta</taxon>
        <taxon>Embryophyta</taxon>
        <taxon>Tracheophyta</taxon>
        <taxon>Spermatophyta</taxon>
        <taxon>Magnoliopsida</taxon>
        <taxon>eudicotyledons</taxon>
        <taxon>Gunneridae</taxon>
        <taxon>Pentapetalae</taxon>
        <taxon>rosids</taxon>
        <taxon>fabids</taxon>
        <taxon>Fabales</taxon>
        <taxon>Fabaceae</taxon>
        <taxon>Papilionoideae</taxon>
        <taxon>50 kb inversion clade</taxon>
        <taxon>NPAAA clade</taxon>
        <taxon>indigoferoid/millettioid clade</taxon>
        <taxon>Phaseoleae</taxon>
        <taxon>Mucuna</taxon>
    </lineage>
</organism>
<comment type="caution">
    <text evidence="1">The sequence shown here is derived from an EMBL/GenBank/DDBJ whole genome shotgun (WGS) entry which is preliminary data.</text>
</comment>
<accession>A0A371GHP3</accession>
<feature type="non-terminal residue" evidence="1">
    <location>
        <position position="1"/>
    </location>
</feature>
<dbReference type="STRING" id="157652.A0A371GHP3"/>
<proteinExistence type="predicted"/>
<gene>
    <name evidence="1" type="ORF">CR513_28089</name>
</gene>
<reference evidence="1" key="1">
    <citation type="submission" date="2018-05" db="EMBL/GenBank/DDBJ databases">
        <title>Draft genome of Mucuna pruriens seed.</title>
        <authorList>
            <person name="Nnadi N.E."/>
            <person name="Vos R."/>
            <person name="Hasami M.H."/>
            <person name="Devisetty U.K."/>
            <person name="Aguiy J.C."/>
        </authorList>
    </citation>
    <scope>NUCLEOTIDE SEQUENCE [LARGE SCALE GENOMIC DNA]</scope>
    <source>
        <strain evidence="1">JCA_2017</strain>
    </source>
</reference>
<sequence length="133" mass="15680">MSAPMHHTLIMRLDDSNKKVDHNLLKLGIMFGACLFAYFQFDTRDTHFTTIKMIFKYLKNITNLGLYFKKFDEYMLIGYYDADYVIDIIEKESICGRCHFTKASLISWASKRQDTIIMSTTEVKYIVATHDFY</sequence>
<keyword evidence="2" id="KW-1185">Reference proteome</keyword>
<name>A0A371GHP3_MUCPR</name>
<protein>
    <recommendedName>
        <fullName evidence="3">Copia protein</fullName>
    </recommendedName>
</protein>
<dbReference type="EMBL" id="QJKJ01005496">
    <property type="protein sequence ID" value="RDX90087.1"/>
    <property type="molecule type" value="Genomic_DNA"/>
</dbReference>
<dbReference type="Proteomes" id="UP000257109">
    <property type="component" value="Unassembled WGS sequence"/>
</dbReference>
<evidence type="ECO:0000313" key="1">
    <source>
        <dbReference type="EMBL" id="RDX90087.1"/>
    </source>
</evidence>
<evidence type="ECO:0008006" key="3">
    <source>
        <dbReference type="Google" id="ProtNLM"/>
    </source>
</evidence>
<dbReference type="PANTHER" id="PTHR11439:SF483">
    <property type="entry name" value="PEPTIDE SYNTHASE GLIP-LIKE, PUTATIVE (AFU_ORTHOLOGUE AFUA_3G12920)-RELATED"/>
    <property type="match status" value="1"/>
</dbReference>